<proteinExistence type="predicted"/>
<sequence>MKSGFSPLAVVLAALVLVLGGCGAPKSVPTGGDTLISNYPVRCITVLPVRKPLNPDDDMSPAATAEMARGIPVLDRLLREQLAGRGDVRFVSGHQLAGLGEGLTPGEQALVREAGKRFGCNAVLEVFLERYQERIGGEYAVEQPASVAFSYRLIGVDSGAVLCRGTFDEVQQSVAENIFAFGKARKRGFTWVTAEELLREGLREKLSGCSYLVPAR</sequence>
<dbReference type="RefSeq" id="WP_267928123.1">
    <property type="nucleotide sequence ID" value="NZ_AP024233.1"/>
</dbReference>
<evidence type="ECO:0000313" key="1">
    <source>
        <dbReference type="EMBL" id="BCO08209.1"/>
    </source>
</evidence>
<evidence type="ECO:0008006" key="3">
    <source>
        <dbReference type="Google" id="ProtNLM"/>
    </source>
</evidence>
<gene>
    <name evidence="1" type="ORF">GF1_05850</name>
</gene>
<keyword evidence="2" id="KW-1185">Reference proteome</keyword>
<dbReference type="AlphaFoldDB" id="A0A915XH41"/>
<dbReference type="Proteomes" id="UP001063350">
    <property type="component" value="Chromosome"/>
</dbReference>
<dbReference type="EMBL" id="AP024233">
    <property type="protein sequence ID" value="BCO08209.1"/>
    <property type="molecule type" value="Genomic_DNA"/>
</dbReference>
<dbReference type="PROSITE" id="PS51257">
    <property type="entry name" value="PROKAR_LIPOPROTEIN"/>
    <property type="match status" value="1"/>
</dbReference>
<accession>A0A915XH41</accession>
<evidence type="ECO:0000313" key="2">
    <source>
        <dbReference type="Proteomes" id="UP001063350"/>
    </source>
</evidence>
<reference evidence="1" key="1">
    <citation type="submission" date="2020-12" db="EMBL/GenBank/DDBJ databases">
        <title>Desulfobium dissulfuricans gen. nov., sp. nov., a novel mesophilic, sulfate-reducing bacterium isolated from a deep-sea hydrothermal vent.</title>
        <authorList>
            <person name="Hashimoto Y."/>
            <person name="Tame A."/>
            <person name="Sawayama S."/>
            <person name="Miyazaki J."/>
            <person name="Takai K."/>
            <person name="Nakagawa S."/>
        </authorList>
    </citation>
    <scope>NUCLEOTIDE SEQUENCE</scope>
    <source>
        <strain evidence="1">GF1</strain>
    </source>
</reference>
<dbReference type="KEGG" id="ddu:GF1_05850"/>
<organism evidence="1 2">
    <name type="scientific">Desulfolithobacter dissulfuricans</name>
    <dbReference type="NCBI Taxonomy" id="2795293"/>
    <lineage>
        <taxon>Bacteria</taxon>
        <taxon>Pseudomonadati</taxon>
        <taxon>Thermodesulfobacteriota</taxon>
        <taxon>Desulfobulbia</taxon>
        <taxon>Desulfobulbales</taxon>
        <taxon>Desulfobulbaceae</taxon>
        <taxon>Desulfolithobacter</taxon>
    </lineage>
</organism>
<name>A0A915XH41_9BACT</name>
<protein>
    <recommendedName>
        <fullName evidence="3">Lipoprotein</fullName>
    </recommendedName>
</protein>